<dbReference type="EMBL" id="JAWIIJ010000001">
    <property type="protein sequence ID" value="MDV2077265.1"/>
    <property type="molecule type" value="Genomic_DNA"/>
</dbReference>
<proteinExistence type="predicted"/>
<comment type="caution">
    <text evidence="2">The sequence shown here is derived from an EMBL/GenBank/DDBJ whole genome shotgun (WGS) entry which is preliminary data.</text>
</comment>
<feature type="region of interest" description="Disordered" evidence="1">
    <location>
        <begin position="13"/>
        <end position="52"/>
    </location>
</feature>
<dbReference type="CDD" id="cd07178">
    <property type="entry name" value="terB_like_YebE"/>
    <property type="match status" value="1"/>
</dbReference>
<gene>
    <name evidence="2" type="ORF">RYS15_01150</name>
</gene>
<dbReference type="Proteomes" id="UP001269819">
    <property type="component" value="Unassembled WGS sequence"/>
</dbReference>
<evidence type="ECO:0000313" key="3">
    <source>
        <dbReference type="Proteomes" id="UP001269819"/>
    </source>
</evidence>
<keyword evidence="3" id="KW-1185">Reference proteome</keyword>
<evidence type="ECO:0000313" key="2">
    <source>
        <dbReference type="EMBL" id="MDV2077265.1"/>
    </source>
</evidence>
<accession>A0ABU3VSN3</accession>
<dbReference type="Pfam" id="PF04391">
    <property type="entry name" value="DUF533"/>
    <property type="match status" value="1"/>
</dbReference>
<name>A0ABU3VSN3_9GAMM</name>
<dbReference type="InterPro" id="IPR029024">
    <property type="entry name" value="TerB-like"/>
</dbReference>
<organism evidence="2 3">
    <name type="scientific">Marinobacter xestospongiae</name>
    <dbReference type="NCBI Taxonomy" id="994319"/>
    <lineage>
        <taxon>Bacteria</taxon>
        <taxon>Pseudomonadati</taxon>
        <taxon>Pseudomonadota</taxon>
        <taxon>Gammaproteobacteria</taxon>
        <taxon>Pseudomonadales</taxon>
        <taxon>Marinobacteraceae</taxon>
        <taxon>Marinobacter</taxon>
    </lineage>
</organism>
<reference evidence="2 3" key="1">
    <citation type="submission" date="2023-10" db="EMBL/GenBank/DDBJ databases">
        <title>Characteristics and mechanism of a salt-tolerant marine origin heterotrophic nitrifying- aerobic denitrifying bacteria Marinobacter xestospongiae HN1.</title>
        <authorList>
            <person name="Qi R."/>
        </authorList>
    </citation>
    <scope>NUCLEOTIDE SEQUENCE [LARGE SCALE GENOMIC DNA]</scope>
    <source>
        <strain evidence="2 3">HN1</strain>
    </source>
</reference>
<dbReference type="InterPro" id="IPR007486">
    <property type="entry name" value="YebE"/>
</dbReference>
<evidence type="ECO:0000256" key="1">
    <source>
        <dbReference type="SAM" id="MobiDB-lite"/>
    </source>
</evidence>
<dbReference type="Gene3D" id="1.10.3680.10">
    <property type="entry name" value="TerB-like"/>
    <property type="match status" value="1"/>
</dbReference>
<protein>
    <submittedName>
        <fullName evidence="2">Tellurite resistance TerB family protein</fullName>
    </submittedName>
</protein>
<sequence>MNVMSVLNQLMNQAQGGQSHQGGSGTDINRMVNNLGNQLSGSGRSSGGSSGIDMKSLLGGGALGMLLGSKRGRRMGGTALKYGALAGVGALAWKAYQNHKSNSQDAMPATPAQQGQPLEQLQGADQERRGLEILQAMIMAARADGHIDANERALLTEEIERLSPDDELQAWIQTQFDAPLDAQALAQSADSPQAAREIYVVSAVIIDDQNPMERAWLDQLAGALNIEPNLARELEQQITAEQA</sequence>
<dbReference type="RefSeq" id="WP_316972253.1">
    <property type="nucleotide sequence ID" value="NZ_JAWIIJ010000001.1"/>
</dbReference>
<dbReference type="SUPFAM" id="SSF158682">
    <property type="entry name" value="TerB-like"/>
    <property type="match status" value="1"/>
</dbReference>